<evidence type="ECO:0000313" key="21">
    <source>
        <dbReference type="Proteomes" id="UP000050164"/>
    </source>
</evidence>
<evidence type="ECO:0000313" key="15">
    <source>
        <dbReference type="Proteomes" id="UP000039217"/>
    </source>
</evidence>
<reference evidence="7" key="2">
    <citation type="submission" date="2015-03" db="EMBL/GenBank/DDBJ databases">
        <authorList>
            <person name="Murphy D."/>
        </authorList>
    </citation>
    <scope>NUCLEOTIDE SEQUENCE [LARGE SCALE GENOMIC DNA]</scope>
    <source>
        <strain evidence="7">K00500041</strain>
    </source>
</reference>
<dbReference type="AlphaFoldDB" id="A0A066S2G7"/>
<dbReference type="Proteomes" id="UP000049023">
    <property type="component" value="Unassembled WGS sequence"/>
</dbReference>
<evidence type="ECO:0000313" key="16">
    <source>
        <dbReference type="Proteomes" id="UP000044938"/>
    </source>
</evidence>
<dbReference type="EMBL" id="CHKL01000199">
    <property type="protein sequence ID" value="COW25821.1"/>
    <property type="molecule type" value="Genomic_DNA"/>
</dbReference>
<dbReference type="Proteomes" id="UP000050164">
    <property type="component" value="Unassembled WGS sequence"/>
</dbReference>
<evidence type="ECO:0000313" key="9">
    <source>
        <dbReference type="EMBL" id="COW25821.1"/>
    </source>
</evidence>
<evidence type="ECO:0000313" key="6">
    <source>
        <dbReference type="EMBL" id="CNU25158.1"/>
    </source>
</evidence>
<dbReference type="EMBL" id="COPH01000006">
    <property type="protein sequence ID" value="CLV71100.1"/>
    <property type="molecule type" value="Genomic_DNA"/>
</dbReference>
<dbReference type="Proteomes" id="UP000050139">
    <property type="component" value="Unassembled WGS sequence"/>
</dbReference>
<dbReference type="EMBL" id="CNFU01000300">
    <property type="protein sequence ID" value="CKR57934.1"/>
    <property type="molecule type" value="Genomic_DNA"/>
</dbReference>
<evidence type="ECO:0000313" key="20">
    <source>
        <dbReference type="Proteomes" id="UP000050139"/>
    </source>
</evidence>
<dbReference type="Proteomes" id="UP000044938">
    <property type="component" value="Unassembled WGS sequence"/>
</dbReference>
<evidence type="ECO:0000313" key="17">
    <source>
        <dbReference type="Proteomes" id="UP000046947"/>
    </source>
</evidence>
<dbReference type="EMBL" id="LWDQ01000001">
    <property type="protein sequence ID" value="OMH58814.1"/>
    <property type="molecule type" value="Genomic_DNA"/>
</dbReference>
<accession>A0A066S2G7</accession>
<dbReference type="Proteomes" id="UP000189452">
    <property type="component" value="Chromosome"/>
</dbReference>
<dbReference type="EMBL" id="CSAE01000011">
    <property type="protein sequence ID" value="COU98165.1"/>
    <property type="molecule type" value="Genomic_DNA"/>
</dbReference>
<dbReference type="STRING" id="115862.BBG46_04955"/>
<evidence type="ECO:0000313" key="10">
    <source>
        <dbReference type="EMBL" id="MBP0682510.1"/>
    </source>
</evidence>
<dbReference type="RefSeq" id="WP_003404750.1">
    <property type="nucleotide sequence ID" value="NZ_AP017901.1"/>
</dbReference>
<dbReference type="EMBL" id="LR027516">
    <property type="protein sequence ID" value="VCU49166.1"/>
    <property type="molecule type" value="Genomic_DNA"/>
</dbReference>
<evidence type="ECO:0000313" key="7">
    <source>
        <dbReference type="EMBL" id="COU98165.1"/>
    </source>
</evidence>
<dbReference type="Proteomes" id="UP000038802">
    <property type="component" value="Unassembled WGS sequence"/>
</dbReference>
<dbReference type="PATRIC" id="fig|1773.206.peg.3586"/>
<dbReference type="EMBL" id="JAGIZI010000005">
    <property type="protein sequence ID" value="MBP0682510.1"/>
    <property type="molecule type" value="Genomic_DNA"/>
</dbReference>
<dbReference type="Proteomes" id="UP000256381">
    <property type="component" value="Unassembled WGS sequence"/>
</dbReference>
<reference evidence="12" key="7">
    <citation type="submission" date="2018-07" db="EMBL/GenBank/DDBJ databases">
        <authorList>
            <person name="Shah S."/>
            <person name="Brown T."/>
            <person name="Auld S."/>
            <person name="Bratton K."/>
            <person name="Narechania A."/>
            <person name="Mathema B."/>
            <person name="Gandhi N."/>
        </authorList>
    </citation>
    <scope>NUCLEOTIDE SEQUENCE</scope>
    <source>
        <strain evidence="12">32301_S10</strain>
    </source>
</reference>
<gene>
    <name evidence="11" type="ORF">A4S10_00973</name>
    <name evidence="13" type="ORF">DKC2_0982</name>
    <name evidence="12" type="ORF">DSJ38_05690</name>
    <name evidence="6" type="ORF">ERS007661_00354</name>
    <name evidence="2" type="ORF">ERS007688_01118</name>
    <name evidence="7" type="ORF">ERS007703_00208</name>
    <name evidence="8" type="ORF">ERS007720_01243</name>
    <name evidence="9" type="ORF">ERS007741_01985</name>
    <name evidence="4" type="ORF">ERS027659_02925</name>
    <name evidence="3" type="ORF">ERS027661_01674</name>
    <name evidence="5" type="ORF">ERS094118_00998</name>
    <name evidence="10" type="ORF">J8J21_05135</name>
</gene>
<dbReference type="Proteomes" id="UP000046947">
    <property type="component" value="Unassembled WGS sequence"/>
</dbReference>
<dbReference type="EMBL" id="CNFT01000774">
    <property type="protein sequence ID" value="CKS31370.1"/>
    <property type="molecule type" value="Genomic_DNA"/>
</dbReference>
<evidence type="ECO:0000313" key="2">
    <source>
        <dbReference type="EMBL" id="CFE48536.1"/>
    </source>
</evidence>
<evidence type="ECO:0000313" key="23">
    <source>
        <dbReference type="Proteomes" id="UP000256381"/>
    </source>
</evidence>
<evidence type="ECO:0000313" key="8">
    <source>
        <dbReference type="EMBL" id="COV93861.1"/>
    </source>
</evidence>
<dbReference type="Proteomes" id="UP000039217">
    <property type="component" value="Unassembled WGS sequence"/>
</dbReference>
<reference evidence="14 15" key="3">
    <citation type="submission" date="2015-03" db="EMBL/GenBank/DDBJ databases">
        <authorList>
            <consortium name="Pathogen Informatics"/>
        </authorList>
    </citation>
    <scope>NUCLEOTIDE SEQUENCE [LARGE SCALE GENOMIC DNA]</scope>
    <source>
        <strain evidence="4 21">Bir 185</strain>
        <strain evidence="3 19">Bir 187</strain>
        <strain evidence="6 15">D00501624</strain>
        <strain evidence="2 17">H09601792</strain>
        <strain evidence="14">K00500041</strain>
        <strain evidence="8 16">M09401471</strain>
        <strain evidence="9 18">P00601463</strain>
    </source>
</reference>
<evidence type="ECO:0000313" key="19">
    <source>
        <dbReference type="Proteomes" id="UP000049023"/>
    </source>
</evidence>
<dbReference type="EMBL" id="CQQC01000065">
    <property type="protein sequence ID" value="CNU25158.1"/>
    <property type="molecule type" value="Genomic_DNA"/>
</dbReference>
<sequence>MMCYRPAGSPLPGPEPATSGKRAPLDESPRHEKLDGGAGIVAHDVMLQGAGQPMAFGVPLTGSISAAGDHATVASIAQVARRATA</sequence>
<reference evidence="5 20" key="1">
    <citation type="submission" date="2015-03" db="EMBL/GenBank/DDBJ databases">
        <authorList>
            <consortium name="Pathogen Informatics"/>
            <person name="Murphy D."/>
        </authorList>
    </citation>
    <scope>NUCLEOTIDE SEQUENCE [LARGE SCALE GENOMIC DNA]</scope>
    <source>
        <strain evidence="5 20">0268S</strain>
    </source>
</reference>
<dbReference type="Proteomes" id="UP000671119">
    <property type="component" value="Unassembled WGS sequence"/>
</dbReference>
<dbReference type="GeneID" id="45424882"/>
<dbReference type="EMBL" id="CFOH01000131">
    <property type="protein sequence ID" value="CFE48536.1"/>
    <property type="molecule type" value="Genomic_DNA"/>
</dbReference>
<evidence type="ECO:0000313" key="11">
    <source>
        <dbReference type="EMBL" id="OMH58814.1"/>
    </source>
</evidence>
<protein>
    <submittedName>
        <fullName evidence="7">Uncharacterized protein</fullName>
    </submittedName>
</protein>
<dbReference type="Proteomes" id="UP000300237">
    <property type="component" value="Chromosome"/>
</dbReference>
<organism evidence="7 14">
    <name type="scientific">Mycobacterium tuberculosis</name>
    <dbReference type="NCBI Taxonomy" id="1773"/>
    <lineage>
        <taxon>Bacteria</taxon>
        <taxon>Bacillati</taxon>
        <taxon>Actinomycetota</taxon>
        <taxon>Actinomycetes</taxon>
        <taxon>Mycobacteriales</taxon>
        <taxon>Mycobacteriaceae</taxon>
        <taxon>Mycobacterium</taxon>
        <taxon>Mycobacterium tuberculosis complex</taxon>
    </lineage>
</organism>
<reference evidence="11 22" key="4">
    <citation type="submission" date="2016-04" db="EMBL/GenBank/DDBJ databases">
        <authorList>
            <person name="Bigi M."/>
            <person name="Bigi F."/>
            <person name="Soria M.A."/>
        </authorList>
    </citation>
    <scope>NUCLEOTIDE SEQUENCE [LARGE SCALE GENOMIC DNA]</scope>
    <source>
        <strain evidence="11 22">6548</strain>
    </source>
</reference>
<reference evidence="12 23" key="5">
    <citation type="journal article" date="2017" name="N. Engl. J. Med.">
        <title>Transmission of Extensively Drug-Resistant Tuberculosis in South Africa.</title>
        <authorList>
            <person name="Shah N.S."/>
            <person name="Auld S.C."/>
            <person name="Brust J.C."/>
            <person name="Mathema B."/>
            <person name="Ismail N."/>
            <person name="Moodley P."/>
            <person name="Mlisana K."/>
            <person name="Allana S."/>
            <person name="Campbell A."/>
            <person name="Mthiyane T."/>
            <person name="Morris N."/>
            <person name="Mpangase P."/>
            <person name="van der Meulen H."/>
            <person name="Omar S.V."/>
            <person name="Brown T.S."/>
            <person name="Narechania A."/>
            <person name="Shaskina E."/>
            <person name="Kapwata T."/>
            <person name="Kreiswirth B."/>
            <person name="Gandhi N.R."/>
        </authorList>
    </citation>
    <scope>NUCLEOTIDE SEQUENCE [LARGE SCALE GENOMIC DNA]</scope>
    <source>
        <strain evidence="12 23">32301_S10</strain>
    </source>
</reference>
<evidence type="ECO:0000313" key="13">
    <source>
        <dbReference type="EMBL" id="VCU49166.1"/>
    </source>
</evidence>
<evidence type="ECO:0000313" key="3">
    <source>
        <dbReference type="EMBL" id="CKR57934.1"/>
    </source>
</evidence>
<evidence type="ECO:0000313" key="25">
    <source>
        <dbReference type="Proteomes" id="UP000671119"/>
    </source>
</evidence>
<dbReference type="EMBL" id="QTBD01000086">
    <property type="protein sequence ID" value="REQ54865.1"/>
    <property type="molecule type" value="Genomic_DNA"/>
</dbReference>
<name>A0A066S2G7_MYCTX</name>
<evidence type="ECO:0000256" key="1">
    <source>
        <dbReference type="SAM" id="MobiDB-lite"/>
    </source>
</evidence>
<evidence type="ECO:0000313" key="5">
    <source>
        <dbReference type="EMBL" id="CLV71100.1"/>
    </source>
</evidence>
<evidence type="ECO:0000313" key="22">
    <source>
        <dbReference type="Proteomes" id="UP000189452"/>
    </source>
</evidence>
<reference evidence="11 22" key="6">
    <citation type="submission" date="2017-02" db="EMBL/GenBank/DDBJ databases">
        <title>Protein polymorphisms may explain contrasting epidemiological fitness of two variants of a multidrug-resistant Mycobacterium tuberculosis strain.</title>
        <authorList>
            <person name="Bigi M.M."/>
            <person name="Lopez B."/>
            <person name="Blanco F.C."/>
            <person name="Sasiain M.C."/>
            <person name="De La Barrera S."/>
            <person name="Ritacco V."/>
            <person name="Bigi F."/>
            <person name="Soria M.A."/>
        </authorList>
    </citation>
    <scope>NUCLEOTIDE SEQUENCE [LARGE SCALE GENOMIC DNA]</scope>
    <source>
        <strain evidence="11 22">6548</strain>
    </source>
</reference>
<evidence type="ECO:0000313" key="24">
    <source>
        <dbReference type="Proteomes" id="UP000300237"/>
    </source>
</evidence>
<feature type="region of interest" description="Disordered" evidence="1">
    <location>
        <begin position="1"/>
        <end position="32"/>
    </location>
</feature>
<evidence type="ECO:0000313" key="18">
    <source>
        <dbReference type="Proteomes" id="UP000048600"/>
    </source>
</evidence>
<proteinExistence type="predicted"/>
<evidence type="ECO:0000313" key="4">
    <source>
        <dbReference type="EMBL" id="CKS31370.1"/>
    </source>
</evidence>
<evidence type="ECO:0000313" key="12">
    <source>
        <dbReference type="EMBL" id="REQ54865.1"/>
    </source>
</evidence>
<evidence type="ECO:0000313" key="14">
    <source>
        <dbReference type="Proteomes" id="UP000038802"/>
    </source>
</evidence>
<dbReference type="EMBL" id="CSAJ01000116">
    <property type="protein sequence ID" value="COV93861.1"/>
    <property type="molecule type" value="Genomic_DNA"/>
</dbReference>
<dbReference type="Proteomes" id="UP000048600">
    <property type="component" value="Unassembled WGS sequence"/>
</dbReference>
<reference evidence="13 24" key="8">
    <citation type="submission" date="2018-08" db="EMBL/GenBank/DDBJ databases">
        <authorList>
            <person name="Fokvardsen B D."/>
            <person name="Norman A."/>
        </authorList>
    </citation>
    <scope>NUCLEOTIDE SEQUENCE [LARGE SCALE GENOMIC DNA]</scope>
    <source>
        <strain evidence="13 24">DKC2</strain>
    </source>
</reference>
<reference evidence="10 25" key="9">
    <citation type="submission" date="2021-03" db="EMBL/GenBank/DDBJ databases">
        <title>Whole Genome Sequencing of Mycobacterium tuberculosis clinical isolates from Arunachal Pradesh, India.</title>
        <authorList>
            <person name="Singh S."/>
            <person name="Mudliar S.R."/>
            <person name="Kulsum U."/>
            <person name="Rufai S.B."/>
            <person name="Singh P.K."/>
            <person name="Umpo M."/>
            <person name="Nyori M."/>
        </authorList>
    </citation>
    <scope>NUCLEOTIDE SEQUENCE [LARGE SCALE GENOMIC DNA]</scope>
    <source>
        <strain evidence="10 25">OMICS/BPL/0142/20/SP</strain>
    </source>
</reference>
<feature type="compositionally biased region" description="Basic and acidic residues" evidence="1">
    <location>
        <begin position="23"/>
        <end position="32"/>
    </location>
</feature>